<dbReference type="RefSeq" id="WP_311183843.1">
    <property type="nucleotide sequence ID" value="NZ_CP115543.1"/>
</dbReference>
<evidence type="ECO:0000313" key="2">
    <source>
        <dbReference type="EMBL" id="WNH49418.1"/>
    </source>
</evidence>
<dbReference type="Proteomes" id="UP001305421">
    <property type="component" value="Chromosome"/>
</dbReference>
<keyword evidence="1" id="KW-0732">Signal</keyword>
<evidence type="ECO:0000313" key="3">
    <source>
        <dbReference type="Proteomes" id="UP001305421"/>
    </source>
</evidence>
<evidence type="ECO:0008006" key="4">
    <source>
        <dbReference type="Google" id="ProtNLM"/>
    </source>
</evidence>
<feature type="chain" id="PRO_5045859539" description="Secreted protein" evidence="1">
    <location>
        <begin position="24"/>
        <end position="186"/>
    </location>
</feature>
<feature type="signal peptide" evidence="1">
    <location>
        <begin position="1"/>
        <end position="23"/>
    </location>
</feature>
<reference evidence="2 3" key="1">
    <citation type="submission" date="2022-12" db="EMBL/GenBank/DDBJ databases">
        <title>Two new species, Stenotrophomonas aracearum and Stenotrophomonas oahuensis, isolated from Anthurium (Araceae family) in Hawaii.</title>
        <authorList>
            <person name="Chunag S.C."/>
            <person name="Dobhal S."/>
            <person name="Alvarez A."/>
            <person name="Arif M."/>
        </authorList>
    </citation>
    <scope>NUCLEOTIDE SEQUENCE [LARGE SCALE GENOMIC DNA]</scope>
    <source>
        <strain evidence="2 3">A5588</strain>
    </source>
</reference>
<sequence length="186" mass="20522">MNLLKFVVTPVVVLAFAAGAAAAGQGGEPVSDEIVLAQLERGAYPVKPTAIMERRKINGHWGDMFSENSTYVGGGDWPEGGFMNNIGLIARHPFEGANALYQCISKAAKRWNYFTSNDKNCEGHSKPKKRALIGYLYAYHHPGTSPLYRCRQDLPEKVDHFDSTLENCEGYGSTVNEGILGYLWAY</sequence>
<evidence type="ECO:0000256" key="1">
    <source>
        <dbReference type="SAM" id="SignalP"/>
    </source>
</evidence>
<name>A0ABY9YGC6_9GAMM</name>
<dbReference type="EMBL" id="CP115543">
    <property type="protein sequence ID" value="WNH49418.1"/>
    <property type="molecule type" value="Genomic_DNA"/>
</dbReference>
<proteinExistence type="predicted"/>
<accession>A0ABY9YGC6</accession>
<protein>
    <recommendedName>
        <fullName evidence="4">Secreted protein</fullName>
    </recommendedName>
</protein>
<keyword evidence="3" id="KW-1185">Reference proteome</keyword>
<gene>
    <name evidence="2" type="ORF">PDM28_03555</name>
</gene>
<organism evidence="2 3">
    <name type="scientific">Stenotrophomonas aracearum</name>
    <dbReference type="NCBI Taxonomy" id="3003272"/>
    <lineage>
        <taxon>Bacteria</taxon>
        <taxon>Pseudomonadati</taxon>
        <taxon>Pseudomonadota</taxon>
        <taxon>Gammaproteobacteria</taxon>
        <taxon>Lysobacterales</taxon>
        <taxon>Lysobacteraceae</taxon>
        <taxon>Stenotrophomonas</taxon>
    </lineage>
</organism>